<dbReference type="Pfam" id="PF13360">
    <property type="entry name" value="PQQ_2"/>
    <property type="match status" value="2"/>
</dbReference>
<name>A0A1G9T645_9PROT</name>
<evidence type="ECO:0000256" key="1">
    <source>
        <dbReference type="SAM" id="SignalP"/>
    </source>
</evidence>
<gene>
    <name evidence="3" type="ORF">SAMN04488568_11145</name>
</gene>
<protein>
    <submittedName>
        <fullName evidence="3">Outer membrane protein assembly factor BamB, contains PQQ-like beta-propeller repeat</fullName>
    </submittedName>
</protein>
<dbReference type="EMBL" id="FNHG01000011">
    <property type="protein sequence ID" value="SDM43194.1"/>
    <property type="molecule type" value="Genomic_DNA"/>
</dbReference>
<organism evidence="3 4">
    <name type="scientific">Maricaulis salignorans</name>
    <dbReference type="NCBI Taxonomy" id="144026"/>
    <lineage>
        <taxon>Bacteria</taxon>
        <taxon>Pseudomonadati</taxon>
        <taxon>Pseudomonadota</taxon>
        <taxon>Alphaproteobacteria</taxon>
        <taxon>Maricaulales</taxon>
        <taxon>Maricaulaceae</taxon>
        <taxon>Maricaulis</taxon>
    </lineage>
</organism>
<keyword evidence="1" id="KW-0732">Signal</keyword>
<dbReference type="Proteomes" id="UP000199759">
    <property type="component" value="Unassembled WGS sequence"/>
</dbReference>
<reference evidence="3 4" key="1">
    <citation type="submission" date="2016-10" db="EMBL/GenBank/DDBJ databases">
        <authorList>
            <person name="de Groot N.N."/>
        </authorList>
    </citation>
    <scope>NUCLEOTIDE SEQUENCE [LARGE SCALE GENOMIC DNA]</scope>
    <source>
        <strain evidence="3 4">DSM 16077</strain>
    </source>
</reference>
<dbReference type="InterPro" id="IPR002372">
    <property type="entry name" value="PQQ_rpt_dom"/>
</dbReference>
<sequence length="455" mass="48425">MIDVKRFRTAVLALMLAPLAACSSVPNPMNAFDFLSNGDEDSDTAPTDGRVSILSFEQTLQISADADIPAVTLPPAYVNTVWPQPGGYPTHALQHTQASGDLAVAWRQSVGQGSNNDRRLNARPVIADGHIFAGDATGQISALDAESGQEVWSVRLDVPNRYDRMSFGSGLAHDSGRIYAHSGFNFFVALDAATGAEVWRTETLVPFHGAPTVADGRVFVTSDDNELLALDAATGSVLWTYQGIVETARLLTGPSPAVLGDIVVAPFASGELVALRVQNGNPVWSDSLTRGAGLTAMSEINDVAGSPVILDGTVYAMSHSGTLVAIELRTGERIWTQPAGGLHTPWVAGDFLYVTTSEAELVCLNRNTGVVHWITQLDLFENPNRRKNRIAWAGPVLAGGRVFLASSSGDGVLVNAYDGEIIRQFSLGATVFVAPVIANETVYVVTDEARLLALR</sequence>
<feature type="domain" description="Pyrrolo-quinoline quinone repeat" evidence="2">
    <location>
        <begin position="137"/>
        <end position="375"/>
    </location>
</feature>
<dbReference type="PANTHER" id="PTHR34512:SF30">
    <property type="entry name" value="OUTER MEMBRANE PROTEIN ASSEMBLY FACTOR BAMB"/>
    <property type="match status" value="1"/>
</dbReference>
<dbReference type="InterPro" id="IPR018391">
    <property type="entry name" value="PQQ_b-propeller_rpt"/>
</dbReference>
<feature type="chain" id="PRO_5011575159" evidence="1">
    <location>
        <begin position="32"/>
        <end position="455"/>
    </location>
</feature>
<feature type="domain" description="Pyrrolo-quinoline quinone repeat" evidence="2">
    <location>
        <begin position="393"/>
        <end position="454"/>
    </location>
</feature>
<evidence type="ECO:0000313" key="3">
    <source>
        <dbReference type="EMBL" id="SDM43194.1"/>
    </source>
</evidence>
<dbReference type="RefSeq" id="WP_091770166.1">
    <property type="nucleotide sequence ID" value="NZ_FNHG01000011.1"/>
</dbReference>
<dbReference type="SUPFAM" id="SSF50998">
    <property type="entry name" value="Quinoprotein alcohol dehydrogenase-like"/>
    <property type="match status" value="1"/>
</dbReference>
<dbReference type="SMART" id="SM00564">
    <property type="entry name" value="PQQ"/>
    <property type="match status" value="7"/>
</dbReference>
<dbReference type="InterPro" id="IPR011047">
    <property type="entry name" value="Quinoprotein_ADH-like_sf"/>
</dbReference>
<proteinExistence type="predicted"/>
<dbReference type="AlphaFoldDB" id="A0A1G9T645"/>
<dbReference type="PANTHER" id="PTHR34512">
    <property type="entry name" value="CELL SURFACE PROTEIN"/>
    <property type="match status" value="1"/>
</dbReference>
<dbReference type="InterPro" id="IPR015943">
    <property type="entry name" value="WD40/YVTN_repeat-like_dom_sf"/>
</dbReference>
<dbReference type="OrthoDB" id="5290752at2"/>
<feature type="signal peptide" evidence="1">
    <location>
        <begin position="1"/>
        <end position="31"/>
    </location>
</feature>
<keyword evidence="4" id="KW-1185">Reference proteome</keyword>
<evidence type="ECO:0000313" key="4">
    <source>
        <dbReference type="Proteomes" id="UP000199759"/>
    </source>
</evidence>
<evidence type="ECO:0000259" key="2">
    <source>
        <dbReference type="Pfam" id="PF13360"/>
    </source>
</evidence>
<dbReference type="STRING" id="144026.SAMN04488568_11145"/>
<accession>A0A1G9T645</accession>
<dbReference type="Gene3D" id="2.130.10.10">
    <property type="entry name" value="YVTN repeat-like/Quinoprotein amine dehydrogenase"/>
    <property type="match status" value="1"/>
</dbReference>